<dbReference type="InterPro" id="IPR053197">
    <property type="entry name" value="F-box_SCFL_complex_component"/>
</dbReference>
<feature type="domain" description="F-box" evidence="1">
    <location>
        <begin position="15"/>
        <end position="51"/>
    </location>
</feature>
<dbReference type="CDD" id="cd22160">
    <property type="entry name" value="F-box_AtFBL13-like"/>
    <property type="match status" value="1"/>
</dbReference>
<reference evidence="2" key="1">
    <citation type="submission" date="2020-07" db="EMBL/GenBank/DDBJ databases">
        <title>Genome sequence and genetic diversity analysis of an under-domesticated orphan crop, white fonio (Digitaria exilis).</title>
        <authorList>
            <person name="Bennetzen J.L."/>
            <person name="Chen S."/>
            <person name="Ma X."/>
            <person name="Wang X."/>
            <person name="Yssel A.E.J."/>
            <person name="Chaluvadi S.R."/>
            <person name="Johnson M."/>
            <person name="Gangashetty P."/>
            <person name="Hamidou F."/>
            <person name="Sanogo M.D."/>
            <person name="Zwaenepoel A."/>
            <person name="Wallace J."/>
            <person name="Van De Peer Y."/>
            <person name="Van Deynze A."/>
        </authorList>
    </citation>
    <scope>NUCLEOTIDE SEQUENCE</scope>
    <source>
        <tissue evidence="2">Leaves</tissue>
    </source>
</reference>
<dbReference type="PANTHER" id="PTHR34223:SF66">
    <property type="entry name" value="F-BOX DOMAIN-CONTAINING PROTEIN"/>
    <property type="match status" value="1"/>
</dbReference>
<dbReference type="SMART" id="SM00256">
    <property type="entry name" value="FBOX"/>
    <property type="match status" value="1"/>
</dbReference>
<dbReference type="Pfam" id="PF24758">
    <property type="entry name" value="LRR_At5g56370"/>
    <property type="match status" value="1"/>
</dbReference>
<dbReference type="InterPro" id="IPR036047">
    <property type="entry name" value="F-box-like_dom_sf"/>
</dbReference>
<accession>A0A835AVW3</accession>
<dbReference type="PROSITE" id="PS50181">
    <property type="entry name" value="FBOX"/>
    <property type="match status" value="1"/>
</dbReference>
<dbReference type="Pfam" id="PF00646">
    <property type="entry name" value="F-box"/>
    <property type="match status" value="1"/>
</dbReference>
<protein>
    <recommendedName>
        <fullName evidence="1">F-box domain-containing protein</fullName>
    </recommendedName>
</protein>
<dbReference type="InterPro" id="IPR001810">
    <property type="entry name" value="F-box_dom"/>
</dbReference>
<dbReference type="Proteomes" id="UP000636709">
    <property type="component" value="Unassembled WGS sequence"/>
</dbReference>
<dbReference type="InterPro" id="IPR053781">
    <property type="entry name" value="F-box_AtFBL13-like"/>
</dbReference>
<dbReference type="OrthoDB" id="684256at2759"/>
<dbReference type="Gene3D" id="1.20.1280.50">
    <property type="match status" value="1"/>
</dbReference>
<dbReference type="Gene3D" id="3.80.10.10">
    <property type="entry name" value="Ribonuclease Inhibitor"/>
    <property type="match status" value="1"/>
</dbReference>
<gene>
    <name evidence="2" type="ORF">HU200_051164</name>
</gene>
<proteinExistence type="predicted"/>
<evidence type="ECO:0000313" key="3">
    <source>
        <dbReference type="Proteomes" id="UP000636709"/>
    </source>
</evidence>
<sequence>MDTPGGKRVEATDPGDRISGLPDELLHHVISFLSARDAVRTCILSPRWRHLWRFAPRLNVDAEGFASQIRFIEFVNALLLSRGSIALESFWLRVPTGLIYFLKISNDNEDESEFFELVRFPFTSSYLKKLHLCYVEIDNHAIKKLFSVCPALEDLEMINCEIYATEFSSTTLKNLTINYVHFPNFYDYGIQECIVINMPSLVSLHIRTLRGWSELSLVDVQSLITASIHLKNGTFTGACSILGALSNLKKVGLLLPDDVLLDSYDSKYLDLSCSAIAADSATPFSCEKLRKVEIVCPNGNKTVGMLVTILLTKLMPPPEINIKPFSAWFSVGEHLYAISIVHAVNKYVVVRMLIANEPARGVYDGNLAA</sequence>
<organism evidence="2 3">
    <name type="scientific">Digitaria exilis</name>
    <dbReference type="NCBI Taxonomy" id="1010633"/>
    <lineage>
        <taxon>Eukaryota</taxon>
        <taxon>Viridiplantae</taxon>
        <taxon>Streptophyta</taxon>
        <taxon>Embryophyta</taxon>
        <taxon>Tracheophyta</taxon>
        <taxon>Spermatophyta</taxon>
        <taxon>Magnoliopsida</taxon>
        <taxon>Liliopsida</taxon>
        <taxon>Poales</taxon>
        <taxon>Poaceae</taxon>
        <taxon>PACMAD clade</taxon>
        <taxon>Panicoideae</taxon>
        <taxon>Panicodae</taxon>
        <taxon>Paniceae</taxon>
        <taxon>Anthephorinae</taxon>
        <taxon>Digitaria</taxon>
    </lineage>
</organism>
<dbReference type="AlphaFoldDB" id="A0A835AVW3"/>
<evidence type="ECO:0000313" key="2">
    <source>
        <dbReference type="EMBL" id="KAF8669979.1"/>
    </source>
</evidence>
<dbReference type="InterPro" id="IPR032675">
    <property type="entry name" value="LRR_dom_sf"/>
</dbReference>
<dbReference type="PANTHER" id="PTHR34223">
    <property type="entry name" value="OS11G0201299 PROTEIN"/>
    <property type="match status" value="1"/>
</dbReference>
<dbReference type="EMBL" id="JACEFO010002268">
    <property type="protein sequence ID" value="KAF8669979.1"/>
    <property type="molecule type" value="Genomic_DNA"/>
</dbReference>
<keyword evidence="3" id="KW-1185">Reference proteome</keyword>
<dbReference type="SUPFAM" id="SSF81383">
    <property type="entry name" value="F-box domain"/>
    <property type="match status" value="1"/>
</dbReference>
<comment type="caution">
    <text evidence="2">The sequence shown here is derived from an EMBL/GenBank/DDBJ whole genome shotgun (WGS) entry which is preliminary data.</text>
</comment>
<name>A0A835AVW3_9POAL</name>
<dbReference type="InterPro" id="IPR055411">
    <property type="entry name" value="LRR_FXL15/At3g58940/PEG3-like"/>
</dbReference>
<evidence type="ECO:0000259" key="1">
    <source>
        <dbReference type="PROSITE" id="PS50181"/>
    </source>
</evidence>
<dbReference type="SUPFAM" id="SSF52047">
    <property type="entry name" value="RNI-like"/>
    <property type="match status" value="1"/>
</dbReference>